<feature type="domain" description="Xylose isomerase-like TIM barrel" evidence="1">
    <location>
        <begin position="24"/>
        <end position="228"/>
    </location>
</feature>
<gene>
    <name evidence="2" type="ORF">CBW46_004155</name>
</gene>
<dbReference type="Pfam" id="PF01261">
    <property type="entry name" value="AP_endonuc_2"/>
    <property type="match status" value="1"/>
</dbReference>
<dbReference type="EMBL" id="NHRJ02000002">
    <property type="protein sequence ID" value="PZE21624.1"/>
    <property type="molecule type" value="Genomic_DNA"/>
</dbReference>
<proteinExistence type="predicted"/>
<organism evidence="2 3">
    <name type="scientific">Paenibacillus xerothermodurans</name>
    <dbReference type="NCBI Taxonomy" id="1977292"/>
    <lineage>
        <taxon>Bacteria</taxon>
        <taxon>Bacillati</taxon>
        <taxon>Bacillota</taxon>
        <taxon>Bacilli</taxon>
        <taxon>Bacillales</taxon>
        <taxon>Paenibacillaceae</taxon>
        <taxon>Paenibacillus</taxon>
    </lineage>
</organism>
<dbReference type="GO" id="GO:0016853">
    <property type="term" value="F:isomerase activity"/>
    <property type="evidence" value="ECO:0007669"/>
    <property type="project" value="UniProtKB-KW"/>
</dbReference>
<keyword evidence="2" id="KW-0413">Isomerase</keyword>
<dbReference type="OrthoDB" id="9798407at2"/>
<keyword evidence="3" id="KW-1185">Reference proteome</keyword>
<protein>
    <submittedName>
        <fullName evidence="2">Sugar phosphate isomerase/epimerase</fullName>
    </submittedName>
</protein>
<evidence type="ECO:0000313" key="2">
    <source>
        <dbReference type="EMBL" id="PZE21624.1"/>
    </source>
</evidence>
<dbReference type="Gene3D" id="3.20.20.150">
    <property type="entry name" value="Divalent-metal-dependent TIM barrel enzymes"/>
    <property type="match status" value="1"/>
</dbReference>
<dbReference type="PANTHER" id="PTHR12110:SF41">
    <property type="entry name" value="INOSOSE DEHYDRATASE"/>
    <property type="match status" value="1"/>
</dbReference>
<comment type="caution">
    <text evidence="2">The sequence shown here is derived from an EMBL/GenBank/DDBJ whole genome shotgun (WGS) entry which is preliminary data.</text>
</comment>
<accession>A0A2W1NCD7</accession>
<evidence type="ECO:0000313" key="3">
    <source>
        <dbReference type="Proteomes" id="UP000214746"/>
    </source>
</evidence>
<dbReference type="SUPFAM" id="SSF51658">
    <property type="entry name" value="Xylose isomerase-like"/>
    <property type="match status" value="1"/>
</dbReference>
<dbReference type="RefSeq" id="WP_089198766.1">
    <property type="nucleotide sequence ID" value="NZ_NHRJ02000002.1"/>
</dbReference>
<dbReference type="InterPro" id="IPR036237">
    <property type="entry name" value="Xyl_isomerase-like_sf"/>
</dbReference>
<reference evidence="2" key="1">
    <citation type="submission" date="2018-06" db="EMBL/GenBank/DDBJ databases">
        <title>Paenibacillus xerothermodurans sp. nov. an extremely dry heat resistant spore forming bacterium isolated from the soil of Cape Canaveral, Florida.</title>
        <authorList>
            <person name="Seuylemezian A."/>
            <person name="Kaur N."/>
            <person name="Patil P."/>
            <person name="Patil P."/>
            <person name="Mayilraj S."/>
            <person name="Vaishampayan P."/>
        </authorList>
    </citation>
    <scope>NUCLEOTIDE SEQUENCE [LARGE SCALE GENOMIC DNA]</scope>
    <source>
        <strain evidence="2">ATCC 27380</strain>
    </source>
</reference>
<evidence type="ECO:0000259" key="1">
    <source>
        <dbReference type="Pfam" id="PF01261"/>
    </source>
</evidence>
<name>A0A2W1NCD7_PAEXE</name>
<sequence length="261" mass="29090">MKIAAQLYTLRDFLKTPGDIAETLRKVREIGYSAVQVSGLGPIGAQELKDVVDREGLTICATHISYADLTGDLDAVIEKHILWGCKYVGLGAMPVDYRTSADGYIRFANEASEIGRKLKKAGLQFIYHNHNFEYAKFDGKTGMDILLQESDPEAIGFELDIYWAQAGGADPVEWIHKLRGRMQVVHLKDMTVTADREQRFAEIGEGNMNFSRILQACEDIGVEWAPVEQDQCYDRNPFESLQISLNNLKKLGAGTLLDVSG</sequence>
<dbReference type="AlphaFoldDB" id="A0A2W1NCD7"/>
<dbReference type="Proteomes" id="UP000214746">
    <property type="component" value="Unassembled WGS sequence"/>
</dbReference>
<dbReference type="InterPro" id="IPR013022">
    <property type="entry name" value="Xyl_isomerase-like_TIM-brl"/>
</dbReference>
<dbReference type="InterPro" id="IPR050312">
    <property type="entry name" value="IolE/XylAMocC-like"/>
</dbReference>
<dbReference type="PANTHER" id="PTHR12110">
    <property type="entry name" value="HYDROXYPYRUVATE ISOMERASE"/>
    <property type="match status" value="1"/>
</dbReference>